<feature type="signal peptide" evidence="2">
    <location>
        <begin position="1"/>
        <end position="27"/>
    </location>
</feature>
<dbReference type="PROSITE" id="PS51257">
    <property type="entry name" value="PROKAR_LIPOPROTEIN"/>
    <property type="match status" value="1"/>
</dbReference>
<reference evidence="3 5" key="1">
    <citation type="submission" date="2020-07" db="EMBL/GenBank/DDBJ databases">
        <authorList>
            <person name="Teixeira M."/>
        </authorList>
    </citation>
    <scope>NUCLEOTIDE SEQUENCE</scope>
    <source>
        <strain evidence="4">1</strain>
        <strain evidence="3">Xanthomonas sp. CPBF 367</strain>
    </source>
</reference>
<evidence type="ECO:0000256" key="1">
    <source>
        <dbReference type="SAM" id="MobiDB-lite"/>
    </source>
</evidence>
<name>A0A8E4G4D0_9XANT</name>
<evidence type="ECO:0000313" key="4">
    <source>
        <dbReference type="EMBL" id="CAD1787909.1"/>
    </source>
</evidence>
<feature type="region of interest" description="Disordered" evidence="1">
    <location>
        <begin position="28"/>
        <end position="51"/>
    </location>
</feature>
<dbReference type="GeneID" id="79388098"/>
<dbReference type="Proteomes" id="UP000515493">
    <property type="component" value="Chromosome"/>
</dbReference>
<feature type="compositionally biased region" description="Pro residues" evidence="1">
    <location>
        <begin position="31"/>
        <end position="40"/>
    </location>
</feature>
<organism evidence="3">
    <name type="scientific">Xanthomonas euroxanthea</name>
    <dbReference type="NCBI Taxonomy" id="2259622"/>
    <lineage>
        <taxon>Bacteria</taxon>
        <taxon>Pseudomonadati</taxon>
        <taxon>Pseudomonadota</taxon>
        <taxon>Gammaproteobacteria</taxon>
        <taxon>Lysobacterales</taxon>
        <taxon>Lysobacteraceae</taxon>
        <taxon>Xanthomonas</taxon>
    </lineage>
</organism>
<feature type="chain" id="PRO_5036263465" description="Lipoprotein" evidence="2">
    <location>
        <begin position="28"/>
        <end position="99"/>
    </location>
</feature>
<evidence type="ECO:0000313" key="5">
    <source>
        <dbReference type="Proteomes" id="UP000515493"/>
    </source>
</evidence>
<evidence type="ECO:0008006" key="6">
    <source>
        <dbReference type="Google" id="ProtNLM"/>
    </source>
</evidence>
<gene>
    <name evidence="3" type="ORF">XSP_000757</name>
</gene>
<dbReference type="AlphaFoldDB" id="A0A8E4G4D0"/>
<dbReference type="KEGG" id="xeu:XSP_000757"/>
<sequence>MVQTRTTAAITALLAVLGLGGCASVCGAPAGGPPPPPAPPQARRGPPLHDSDFDAALQACATVQGIAWAAPDASSLGPPSPALLQCLQAQGFGPPPRHG</sequence>
<evidence type="ECO:0000313" key="3">
    <source>
        <dbReference type="EMBL" id="CAD0315218.1"/>
    </source>
</evidence>
<accession>A0A8E4G4D0</accession>
<proteinExistence type="predicted"/>
<dbReference type="EMBL" id="LR861803">
    <property type="protein sequence ID" value="CAD1787909.1"/>
    <property type="molecule type" value="Genomic_DNA"/>
</dbReference>
<evidence type="ECO:0000256" key="2">
    <source>
        <dbReference type="SAM" id="SignalP"/>
    </source>
</evidence>
<dbReference type="RefSeq" id="WP_119130713.1">
    <property type="nucleotide sequence ID" value="NZ_LR861803.1"/>
</dbReference>
<dbReference type="EMBL" id="LR824641">
    <property type="protein sequence ID" value="CAD0315218.1"/>
    <property type="molecule type" value="Genomic_DNA"/>
</dbReference>
<protein>
    <recommendedName>
        <fullName evidence="6">Lipoprotein</fullName>
    </recommendedName>
</protein>
<keyword evidence="2" id="KW-0732">Signal</keyword>